<dbReference type="RefSeq" id="XP_007365742.1">
    <property type="nucleotide sequence ID" value="XM_007365680.1"/>
</dbReference>
<dbReference type="SUPFAM" id="SSF51101">
    <property type="entry name" value="Mannose-binding lectins"/>
    <property type="match status" value="1"/>
</dbReference>
<name>R7T2L1_DICSQ</name>
<feature type="domain" description="Jacalin-type lectin" evidence="2">
    <location>
        <begin position="1"/>
        <end position="122"/>
    </location>
</feature>
<dbReference type="Gene3D" id="2.170.15.10">
    <property type="entry name" value="Proaerolysin, chain A, domain 3"/>
    <property type="match status" value="1"/>
</dbReference>
<dbReference type="Proteomes" id="UP000053319">
    <property type="component" value="Unassembled WGS sequence"/>
</dbReference>
<reference evidence="3 4" key="1">
    <citation type="journal article" date="2012" name="Science">
        <title>The Paleozoic origin of enzymatic lignin decomposition reconstructed from 31 fungal genomes.</title>
        <authorList>
            <person name="Floudas D."/>
            <person name="Binder M."/>
            <person name="Riley R."/>
            <person name="Barry K."/>
            <person name="Blanchette R.A."/>
            <person name="Henrissat B."/>
            <person name="Martinez A.T."/>
            <person name="Otillar R."/>
            <person name="Spatafora J.W."/>
            <person name="Yadav J.S."/>
            <person name="Aerts A."/>
            <person name="Benoit I."/>
            <person name="Boyd A."/>
            <person name="Carlson A."/>
            <person name="Copeland A."/>
            <person name="Coutinho P.M."/>
            <person name="de Vries R.P."/>
            <person name="Ferreira P."/>
            <person name="Findley K."/>
            <person name="Foster B."/>
            <person name="Gaskell J."/>
            <person name="Glotzer D."/>
            <person name="Gorecki P."/>
            <person name="Heitman J."/>
            <person name="Hesse C."/>
            <person name="Hori C."/>
            <person name="Igarashi K."/>
            <person name="Jurgens J.A."/>
            <person name="Kallen N."/>
            <person name="Kersten P."/>
            <person name="Kohler A."/>
            <person name="Kuees U."/>
            <person name="Kumar T.K.A."/>
            <person name="Kuo A."/>
            <person name="LaButti K."/>
            <person name="Larrondo L.F."/>
            <person name="Lindquist E."/>
            <person name="Ling A."/>
            <person name="Lombard V."/>
            <person name="Lucas S."/>
            <person name="Lundell T."/>
            <person name="Martin R."/>
            <person name="McLaughlin D.J."/>
            <person name="Morgenstern I."/>
            <person name="Morin E."/>
            <person name="Murat C."/>
            <person name="Nagy L.G."/>
            <person name="Nolan M."/>
            <person name="Ohm R.A."/>
            <person name="Patyshakuliyeva A."/>
            <person name="Rokas A."/>
            <person name="Ruiz-Duenas F.J."/>
            <person name="Sabat G."/>
            <person name="Salamov A."/>
            <person name="Samejima M."/>
            <person name="Schmutz J."/>
            <person name="Slot J.C."/>
            <person name="St John F."/>
            <person name="Stenlid J."/>
            <person name="Sun H."/>
            <person name="Sun S."/>
            <person name="Syed K."/>
            <person name="Tsang A."/>
            <person name="Wiebenga A."/>
            <person name="Young D."/>
            <person name="Pisabarro A."/>
            <person name="Eastwood D.C."/>
            <person name="Martin F."/>
            <person name="Cullen D."/>
            <person name="Grigoriev I.V."/>
            <person name="Hibbett D.S."/>
        </authorList>
    </citation>
    <scope>NUCLEOTIDE SEQUENCE [LARGE SCALE GENOMIC DNA]</scope>
    <source>
        <strain evidence="3 4">LYAD-421 SS1</strain>
    </source>
</reference>
<dbReference type="AlphaFoldDB" id="R7T2L1"/>
<evidence type="ECO:0000313" key="4">
    <source>
        <dbReference type="Proteomes" id="UP000053319"/>
    </source>
</evidence>
<dbReference type="GeneID" id="18842947"/>
<evidence type="ECO:0000259" key="2">
    <source>
        <dbReference type="PROSITE" id="PS51752"/>
    </source>
</evidence>
<dbReference type="InterPro" id="IPR001229">
    <property type="entry name" value="Jacalin-like_lectin_dom"/>
</dbReference>
<dbReference type="OMA" id="PCASEES"/>
<evidence type="ECO:0000256" key="1">
    <source>
        <dbReference type="SAM" id="MobiDB-lite"/>
    </source>
</evidence>
<protein>
    <recommendedName>
        <fullName evidence="2">Jacalin-type lectin domain-containing protein</fullName>
    </recommendedName>
</protein>
<organism evidence="3 4">
    <name type="scientific">Dichomitus squalens (strain LYAD-421)</name>
    <name type="common">Western red white-rot fungus</name>
    <dbReference type="NCBI Taxonomy" id="732165"/>
    <lineage>
        <taxon>Eukaryota</taxon>
        <taxon>Fungi</taxon>
        <taxon>Dikarya</taxon>
        <taxon>Basidiomycota</taxon>
        <taxon>Agaricomycotina</taxon>
        <taxon>Agaricomycetes</taxon>
        <taxon>Polyporales</taxon>
        <taxon>Polyporaceae</taxon>
        <taxon>Dichomitus</taxon>
    </lineage>
</organism>
<dbReference type="Gene3D" id="2.100.10.30">
    <property type="entry name" value="Jacalin-like lectin domain"/>
    <property type="match status" value="1"/>
</dbReference>
<evidence type="ECO:0000313" key="3">
    <source>
        <dbReference type="EMBL" id="EJF61647.1"/>
    </source>
</evidence>
<accession>R7T2L1</accession>
<dbReference type="PROSITE" id="PS51752">
    <property type="entry name" value="JACALIN_LECTIN"/>
    <property type="match status" value="1"/>
</dbReference>
<proteinExistence type="predicted"/>
<dbReference type="HOGENOM" id="CLU_076615_0_0_1"/>
<sequence>MNQSALVVKGLDVWYNSGVLRGIQVTFSDDSRTSVFGQPSDSHASITFVPGERITELTLWGNGVGTRTGRIRLTTSAGQTFDVGKNTNGQTAYPAGLGSGILVGFVGRCGLEIDMLGPVFLNGSVQSISISNVVYNPPLTGSNTGISRQDLDSIHYYNPPNAKASLPWTFSNEVKRTETTTFTQSTTTTYGFSVNAEVSAELFGVGGKFGDGYSWQNTSTQETSTSTSFEKSVGWGISGELQPGEGITASSFCQQGVGHANYIATVTLRLSDGTVSTYQEPGQFNTVVYTEATHLQAWKGEPPNPPTTNSPVKGPEG</sequence>
<dbReference type="InterPro" id="IPR036404">
    <property type="entry name" value="Jacalin-like_lectin_dom_sf"/>
</dbReference>
<dbReference type="Pfam" id="PF01419">
    <property type="entry name" value="Jacalin"/>
    <property type="match status" value="1"/>
</dbReference>
<dbReference type="KEGG" id="dsq:DICSQDRAFT_60315"/>
<feature type="region of interest" description="Disordered" evidence="1">
    <location>
        <begin position="297"/>
        <end position="317"/>
    </location>
</feature>
<dbReference type="EMBL" id="JH719409">
    <property type="protein sequence ID" value="EJF61647.1"/>
    <property type="molecule type" value="Genomic_DNA"/>
</dbReference>
<gene>
    <name evidence="3" type="ORF">DICSQDRAFT_60315</name>
</gene>